<feature type="domain" description="ABC3 transporter permease C-terminal" evidence="7">
    <location>
        <begin position="663"/>
        <end position="770"/>
    </location>
</feature>
<keyword evidence="10" id="KW-1185">Reference proteome</keyword>
<evidence type="ECO:0000256" key="4">
    <source>
        <dbReference type="ARBA" id="ARBA00022989"/>
    </source>
</evidence>
<dbReference type="GO" id="GO:0022857">
    <property type="term" value="F:transmembrane transporter activity"/>
    <property type="evidence" value="ECO:0007669"/>
    <property type="project" value="TreeGrafter"/>
</dbReference>
<dbReference type="PANTHER" id="PTHR30572">
    <property type="entry name" value="MEMBRANE COMPONENT OF TRANSPORTER-RELATED"/>
    <property type="match status" value="1"/>
</dbReference>
<accession>A0A840CGA4</accession>
<dbReference type="Proteomes" id="UP000555103">
    <property type="component" value="Unassembled WGS sequence"/>
</dbReference>
<evidence type="ECO:0000313" key="9">
    <source>
        <dbReference type="EMBL" id="MBB4035017.1"/>
    </source>
</evidence>
<dbReference type="GO" id="GO:0005886">
    <property type="term" value="C:plasma membrane"/>
    <property type="evidence" value="ECO:0007669"/>
    <property type="project" value="UniProtKB-SubCell"/>
</dbReference>
<feature type="transmembrane region" description="Helical" evidence="6">
    <location>
        <begin position="705"/>
        <end position="731"/>
    </location>
</feature>
<dbReference type="InterPro" id="IPR003838">
    <property type="entry name" value="ABC3_permease_C"/>
</dbReference>
<evidence type="ECO:0000259" key="8">
    <source>
        <dbReference type="Pfam" id="PF12704"/>
    </source>
</evidence>
<feature type="transmembrane region" description="Helical" evidence="6">
    <location>
        <begin position="660"/>
        <end position="684"/>
    </location>
</feature>
<dbReference type="EMBL" id="JACIEP010000002">
    <property type="protein sequence ID" value="MBB4035017.1"/>
    <property type="molecule type" value="Genomic_DNA"/>
</dbReference>
<comment type="caution">
    <text evidence="9">The sequence shown here is derived from an EMBL/GenBank/DDBJ whole genome shotgun (WGS) entry which is preliminary data.</text>
</comment>
<keyword evidence="4 6" id="KW-1133">Transmembrane helix</keyword>
<keyword evidence="3 6" id="KW-0812">Transmembrane</keyword>
<evidence type="ECO:0000256" key="1">
    <source>
        <dbReference type="ARBA" id="ARBA00004651"/>
    </source>
</evidence>
<feature type="transmembrane region" description="Helical" evidence="6">
    <location>
        <begin position="322"/>
        <end position="345"/>
    </location>
</feature>
<organism evidence="9 10">
    <name type="scientific">Dysgonomonas hofstadii</name>
    <dbReference type="NCBI Taxonomy" id="637886"/>
    <lineage>
        <taxon>Bacteria</taxon>
        <taxon>Pseudomonadati</taxon>
        <taxon>Bacteroidota</taxon>
        <taxon>Bacteroidia</taxon>
        <taxon>Bacteroidales</taxon>
        <taxon>Dysgonomonadaceae</taxon>
        <taxon>Dysgonomonas</taxon>
    </lineage>
</organism>
<evidence type="ECO:0000256" key="5">
    <source>
        <dbReference type="ARBA" id="ARBA00023136"/>
    </source>
</evidence>
<feature type="transmembrane region" description="Helical" evidence="6">
    <location>
        <begin position="411"/>
        <end position="431"/>
    </location>
</feature>
<protein>
    <submittedName>
        <fullName evidence="9">Putative ABC transport system permease protein</fullName>
    </submittedName>
</protein>
<feature type="domain" description="ABC3 transporter permease C-terminal" evidence="7">
    <location>
        <begin position="277"/>
        <end position="390"/>
    </location>
</feature>
<reference evidence="9 10" key="1">
    <citation type="submission" date="2020-08" db="EMBL/GenBank/DDBJ databases">
        <title>Genomic Encyclopedia of Type Strains, Phase IV (KMG-IV): sequencing the most valuable type-strain genomes for metagenomic binning, comparative biology and taxonomic classification.</title>
        <authorList>
            <person name="Goeker M."/>
        </authorList>
    </citation>
    <scope>NUCLEOTIDE SEQUENCE [LARGE SCALE GENOMIC DNA]</scope>
    <source>
        <strain evidence="9 10">DSM 104969</strain>
    </source>
</reference>
<feature type="transmembrane region" description="Helical" evidence="6">
    <location>
        <begin position="272"/>
        <end position="292"/>
    </location>
</feature>
<gene>
    <name evidence="9" type="ORF">GGR21_000904</name>
</gene>
<comment type="subcellular location">
    <subcellularLocation>
        <location evidence="1">Cell membrane</location>
        <topology evidence="1">Multi-pass membrane protein</topology>
    </subcellularLocation>
</comment>
<evidence type="ECO:0000256" key="3">
    <source>
        <dbReference type="ARBA" id="ARBA00022692"/>
    </source>
</evidence>
<dbReference type="Pfam" id="PF02687">
    <property type="entry name" value="FtsX"/>
    <property type="match status" value="2"/>
</dbReference>
<keyword evidence="2" id="KW-1003">Cell membrane</keyword>
<evidence type="ECO:0000256" key="6">
    <source>
        <dbReference type="SAM" id="Phobius"/>
    </source>
</evidence>
<evidence type="ECO:0000259" key="7">
    <source>
        <dbReference type="Pfam" id="PF02687"/>
    </source>
</evidence>
<keyword evidence="5 6" id="KW-0472">Membrane</keyword>
<feature type="transmembrane region" description="Helical" evidence="6">
    <location>
        <begin position="365"/>
        <end position="390"/>
    </location>
</feature>
<feature type="domain" description="MacB-like periplasmic core" evidence="8">
    <location>
        <begin position="21"/>
        <end position="216"/>
    </location>
</feature>
<name>A0A840CGA4_9BACT</name>
<evidence type="ECO:0000313" key="10">
    <source>
        <dbReference type="Proteomes" id="UP000555103"/>
    </source>
</evidence>
<sequence length="783" mass="89257">MLKHYLKIALRGLYKDKAFAVINIVGLAVAITCSFLLIFWIKFETSFEDIYPNRDRIYKLIIEEERKDGIYYSDRMRDQSQKLKDSYPQIESATFFVNYHTQLTVDGNTGDGILANVAASNYDFLRMFALEYIEGSPQAVFNNKGSVILTEEGSKLFFGKESPIGKKLKYYRNILTVEAVVKLPENTNLQFDVLMSSERGMDSGMQFIMLRENEQMTASLQEQLSRLLTTGQETQKTITVQKLSDVHLHTQADIKGKDSYGIKFKYGNYTQIIYFSVAVLLILLMAVINYVNTSIARAMSRMKEVGVRKVTGAKRKELIERFLFESFIITAIGIILSFTFTKYIFPQFSELMGNKVDLLFDWQTIGIAAILCIAISGLSGGYAAFYLSSFKPAIILKGGAKTDSKERLRKGLLGVQFFLSVGILICTVFIYKQIDTIFNESTGMNRKNILVLDTSLWYESENFIKIIKQENPNIIDASMANCPPYNAQWSYTGQTWEGNNKDMSNVSFTRVFCDSHYASTFGLELIQGEFIKPNLPWFGQPDPENESQNIVVNEAFVRLMEVDNPIGVTVGAGKIIGVVKDFNFKPLKEKISPFIMCFNPENQIYMYIKTTGKDKQATLDYILKKYKEMKPDWANRPIVYNTVDDDYNKMYEDEIRSARVLSIFSIISLFLSLMGVVSMVSFMIEKRSKEIAIRKINGAKTHDIILLFWKDIVKTAAIASALVIPICYILMHNWLEGYAYRATLSWWIFAAVPVLLILLTCLIIGMQIIYTAGQRPVESLRNE</sequence>
<dbReference type="InterPro" id="IPR050250">
    <property type="entry name" value="Macrolide_Exporter_MacB"/>
</dbReference>
<evidence type="ECO:0000256" key="2">
    <source>
        <dbReference type="ARBA" id="ARBA00022475"/>
    </source>
</evidence>
<dbReference type="Pfam" id="PF12704">
    <property type="entry name" value="MacB_PCD"/>
    <property type="match status" value="1"/>
</dbReference>
<dbReference type="PANTHER" id="PTHR30572:SF18">
    <property type="entry name" value="ABC-TYPE MACROLIDE FAMILY EXPORT SYSTEM PERMEASE COMPONENT 2"/>
    <property type="match status" value="1"/>
</dbReference>
<feature type="transmembrane region" description="Helical" evidence="6">
    <location>
        <begin position="746"/>
        <end position="772"/>
    </location>
</feature>
<dbReference type="RefSeq" id="WP_183305941.1">
    <property type="nucleotide sequence ID" value="NZ_JACIEP010000002.1"/>
</dbReference>
<dbReference type="InterPro" id="IPR025857">
    <property type="entry name" value="MacB_PCD"/>
</dbReference>
<feature type="transmembrane region" description="Helical" evidence="6">
    <location>
        <begin position="20"/>
        <end position="41"/>
    </location>
</feature>
<proteinExistence type="predicted"/>
<dbReference type="AlphaFoldDB" id="A0A840CGA4"/>